<comment type="caution">
    <text evidence="3">The sequence shown here is derived from an EMBL/GenBank/DDBJ whole genome shotgun (WGS) entry which is preliminary data.</text>
</comment>
<organism evidence="3 4">
    <name type="scientific">Durusdinium trenchii</name>
    <dbReference type="NCBI Taxonomy" id="1381693"/>
    <lineage>
        <taxon>Eukaryota</taxon>
        <taxon>Sar</taxon>
        <taxon>Alveolata</taxon>
        <taxon>Dinophyceae</taxon>
        <taxon>Suessiales</taxon>
        <taxon>Symbiodiniaceae</taxon>
        <taxon>Durusdinium</taxon>
    </lineage>
</organism>
<name>A0ABP0L2K7_9DINO</name>
<dbReference type="PANTHER" id="PTHR33153">
    <property type="entry name" value="MYND-TYPE DOMAIN-CONTAINING PROTEIN"/>
    <property type="match status" value="1"/>
</dbReference>
<dbReference type="Proteomes" id="UP001642484">
    <property type="component" value="Unassembled WGS sequence"/>
</dbReference>
<keyword evidence="4" id="KW-1185">Reference proteome</keyword>
<reference evidence="3 4" key="1">
    <citation type="submission" date="2024-02" db="EMBL/GenBank/DDBJ databases">
        <authorList>
            <person name="Chen Y."/>
            <person name="Shah S."/>
            <person name="Dougan E. K."/>
            <person name="Thang M."/>
            <person name="Chan C."/>
        </authorList>
    </citation>
    <scope>NUCLEOTIDE SEQUENCE [LARGE SCALE GENOMIC DNA]</scope>
</reference>
<evidence type="ECO:0000259" key="2">
    <source>
        <dbReference type="Pfam" id="PF25273"/>
    </source>
</evidence>
<dbReference type="Pfam" id="PF25273">
    <property type="entry name" value="DUF7869"/>
    <property type="match status" value="1"/>
</dbReference>
<accession>A0ABP0L2K7</accession>
<proteinExistence type="predicted"/>
<feature type="non-terminal residue" evidence="3">
    <location>
        <position position="1"/>
    </location>
</feature>
<sequence>LTPPSQSERKRQLILGRPVCQHAFKRLLGLGAMRFAKLKKAVATNQRAPVDLRQRPRRDDGSHRESIRKRGLIAEFLEEILRTMAEPMPEVGKKRKGLEDAVLPDMKFRRAHGKVPSKQKRALGLKVVSSSSKPALEALPGQAPPVAMKLLPPGTFTDYLRLADQHDIRSAEVILQSDNCSKETKNNCMMHFMGMITSLKKVYRAEMRYLQTAHTHEDVDQYFSAIATHIQASPELHTPADFVWSLTNFGRDHPDVRPYEPNTIVYEVGGTRDWSFVAKDQERKSFLAIGIAGPGAPHVFAFDRAEDLPGE</sequence>
<evidence type="ECO:0000256" key="1">
    <source>
        <dbReference type="SAM" id="MobiDB-lite"/>
    </source>
</evidence>
<dbReference type="InterPro" id="IPR057191">
    <property type="entry name" value="DUF7869"/>
</dbReference>
<gene>
    <name evidence="3" type="ORF">CCMP2556_LOCUS18794</name>
</gene>
<feature type="domain" description="DUF7869" evidence="2">
    <location>
        <begin position="173"/>
        <end position="243"/>
    </location>
</feature>
<protein>
    <recommendedName>
        <fullName evidence="2">DUF7869 domain-containing protein</fullName>
    </recommendedName>
</protein>
<feature type="region of interest" description="Disordered" evidence="1">
    <location>
        <begin position="44"/>
        <end position="66"/>
    </location>
</feature>
<dbReference type="PANTHER" id="PTHR33153:SF3">
    <property type="entry name" value="TRAFFICKING PROTEIN PARTICLE COMPLEX SUBUNIT 11 DOMAIN-CONTAINING PROTEIN"/>
    <property type="match status" value="1"/>
</dbReference>
<dbReference type="EMBL" id="CAXAMN010010791">
    <property type="protein sequence ID" value="CAK9032763.1"/>
    <property type="molecule type" value="Genomic_DNA"/>
</dbReference>
<feature type="compositionally biased region" description="Basic and acidic residues" evidence="1">
    <location>
        <begin position="50"/>
        <end position="65"/>
    </location>
</feature>
<evidence type="ECO:0000313" key="4">
    <source>
        <dbReference type="Proteomes" id="UP001642484"/>
    </source>
</evidence>
<evidence type="ECO:0000313" key="3">
    <source>
        <dbReference type="EMBL" id="CAK9032763.1"/>
    </source>
</evidence>